<dbReference type="CDD" id="cd02696">
    <property type="entry name" value="MurNAc-LAA"/>
    <property type="match status" value="1"/>
</dbReference>
<dbReference type="Pfam" id="PF01520">
    <property type="entry name" value="Amidase_3"/>
    <property type="match status" value="1"/>
</dbReference>
<dbReference type="InterPro" id="IPR050695">
    <property type="entry name" value="N-acetylmuramoyl_amidase_3"/>
</dbReference>
<name>A0A2W7IIS6_9FLAO</name>
<dbReference type="PANTHER" id="PTHR30404:SF0">
    <property type="entry name" value="N-ACETYLMURAMOYL-L-ALANINE AMIDASE AMIC"/>
    <property type="match status" value="1"/>
</dbReference>
<keyword evidence="7" id="KW-1185">Reference proteome</keyword>
<evidence type="ECO:0000256" key="1">
    <source>
        <dbReference type="ARBA" id="ARBA00001561"/>
    </source>
</evidence>
<evidence type="ECO:0000256" key="4">
    <source>
        <dbReference type="SAM" id="SignalP"/>
    </source>
</evidence>
<dbReference type="EC" id="3.5.1.28" evidence="2"/>
<proteinExistence type="predicted"/>
<dbReference type="Proteomes" id="UP000249542">
    <property type="component" value="Unassembled WGS sequence"/>
</dbReference>
<feature type="signal peptide" evidence="4">
    <location>
        <begin position="1"/>
        <end position="22"/>
    </location>
</feature>
<comment type="caution">
    <text evidence="6">The sequence shown here is derived from an EMBL/GenBank/DDBJ whole genome shotgun (WGS) entry which is preliminary data.</text>
</comment>
<dbReference type="GO" id="GO:0009253">
    <property type="term" value="P:peptidoglycan catabolic process"/>
    <property type="evidence" value="ECO:0007669"/>
    <property type="project" value="InterPro"/>
</dbReference>
<keyword evidence="3" id="KW-0378">Hydrolase</keyword>
<accession>A0A2W7IIS6</accession>
<evidence type="ECO:0000259" key="5">
    <source>
        <dbReference type="SMART" id="SM00646"/>
    </source>
</evidence>
<dbReference type="RefSeq" id="WP_111541642.1">
    <property type="nucleotide sequence ID" value="NZ_QKYV01000006.1"/>
</dbReference>
<protein>
    <recommendedName>
        <fullName evidence="2">N-acetylmuramoyl-L-alanine amidase</fullName>
        <ecNumber evidence="2">3.5.1.28</ecNumber>
    </recommendedName>
</protein>
<dbReference type="PANTHER" id="PTHR30404">
    <property type="entry name" value="N-ACETYLMURAMOYL-L-ALANINE AMIDASE"/>
    <property type="match status" value="1"/>
</dbReference>
<evidence type="ECO:0000256" key="3">
    <source>
        <dbReference type="ARBA" id="ARBA00022801"/>
    </source>
</evidence>
<evidence type="ECO:0000313" key="6">
    <source>
        <dbReference type="EMBL" id="PZW39227.1"/>
    </source>
</evidence>
<feature type="domain" description="MurNAc-LAA" evidence="5">
    <location>
        <begin position="85"/>
        <end position="194"/>
    </location>
</feature>
<dbReference type="Gene3D" id="3.40.630.40">
    <property type="entry name" value="Zn-dependent exopeptidases"/>
    <property type="match status" value="1"/>
</dbReference>
<dbReference type="SMART" id="SM00646">
    <property type="entry name" value="Ami_3"/>
    <property type="match status" value="1"/>
</dbReference>
<dbReference type="GO" id="GO:0008745">
    <property type="term" value="F:N-acetylmuramoyl-L-alanine amidase activity"/>
    <property type="evidence" value="ECO:0007669"/>
    <property type="project" value="UniProtKB-EC"/>
</dbReference>
<organism evidence="6 7">
    <name type="scientific">Mesonia algae</name>
    <dbReference type="NCBI Taxonomy" id="213248"/>
    <lineage>
        <taxon>Bacteria</taxon>
        <taxon>Pseudomonadati</taxon>
        <taxon>Bacteroidota</taxon>
        <taxon>Flavobacteriia</taxon>
        <taxon>Flavobacteriales</taxon>
        <taxon>Flavobacteriaceae</taxon>
        <taxon>Mesonia</taxon>
    </lineage>
</organism>
<reference evidence="6 7" key="1">
    <citation type="submission" date="2018-06" db="EMBL/GenBank/DDBJ databases">
        <title>Genomic Encyclopedia of Archaeal and Bacterial Type Strains, Phase II (KMG-II): from individual species to whole genera.</title>
        <authorList>
            <person name="Goeker M."/>
        </authorList>
    </citation>
    <scope>NUCLEOTIDE SEQUENCE [LARGE SCALE GENOMIC DNA]</scope>
    <source>
        <strain evidence="6 7">DSM 15361</strain>
    </source>
</reference>
<evidence type="ECO:0000256" key="2">
    <source>
        <dbReference type="ARBA" id="ARBA00011901"/>
    </source>
</evidence>
<evidence type="ECO:0000313" key="7">
    <source>
        <dbReference type="Proteomes" id="UP000249542"/>
    </source>
</evidence>
<sequence length="197" mass="22331">MKRLTYLFVTVFLFCFSWMSNAQQKTIIIDAGHGGKDSGQVAESLNEKDITLQVAKVFQQVAEEKGYNVVLLRDNDKFVSLSERTEKINEIKPYLVISLHANATTNTNKSGIELYFSKNEKLKEQNSKFISKMSQSLIAQTKYKDVKIRNANFKILNESEYPAILIELGFMTNASDLNYIRSEKGQGEIVNALITSL</sequence>
<comment type="catalytic activity">
    <reaction evidence="1">
        <text>Hydrolyzes the link between N-acetylmuramoyl residues and L-amino acid residues in certain cell-wall glycopeptides.</text>
        <dbReference type="EC" id="3.5.1.28"/>
    </reaction>
</comment>
<dbReference type="EMBL" id="QKYV01000006">
    <property type="protein sequence ID" value="PZW39227.1"/>
    <property type="molecule type" value="Genomic_DNA"/>
</dbReference>
<gene>
    <name evidence="6" type="ORF">LX95_02369</name>
</gene>
<dbReference type="InterPro" id="IPR002508">
    <property type="entry name" value="MurNAc-LAA_cat"/>
</dbReference>
<dbReference type="GO" id="GO:0030288">
    <property type="term" value="C:outer membrane-bounded periplasmic space"/>
    <property type="evidence" value="ECO:0007669"/>
    <property type="project" value="TreeGrafter"/>
</dbReference>
<feature type="chain" id="PRO_5016136362" description="N-acetylmuramoyl-L-alanine amidase" evidence="4">
    <location>
        <begin position="23"/>
        <end position="197"/>
    </location>
</feature>
<keyword evidence="4" id="KW-0732">Signal</keyword>
<dbReference type="AlphaFoldDB" id="A0A2W7IIS6"/>
<dbReference type="SUPFAM" id="SSF53187">
    <property type="entry name" value="Zn-dependent exopeptidases"/>
    <property type="match status" value="1"/>
</dbReference>